<proteinExistence type="predicted"/>
<accession>A0A7W9FG63</accession>
<feature type="compositionally biased region" description="Polar residues" evidence="1">
    <location>
        <begin position="37"/>
        <end position="59"/>
    </location>
</feature>
<name>A0A7W9FG63_9CAUL</name>
<sequence length="104" mass="10994">MTDVGVEAHLELIQQDRTTSIRAYVAAVTPRPLRWQLTTTSRTPSGTSNVTQAGRTQGQPDRPVSEVSVSSGSEGTVVLIVFDGAKEVACEVIDLGIGKSAEPN</sequence>
<dbReference type="AlphaFoldDB" id="A0A7W9FG63"/>
<dbReference type="Proteomes" id="UP000545037">
    <property type="component" value="Unassembled WGS sequence"/>
</dbReference>
<protein>
    <recommendedName>
        <fullName evidence="4">Curli assembly protein CsgC</fullName>
    </recommendedName>
</protein>
<dbReference type="NCBIfam" id="NF041112">
    <property type="entry name" value="chap_CsgH_alph"/>
    <property type="match status" value="1"/>
</dbReference>
<dbReference type="InterPro" id="IPR053722">
    <property type="entry name" value="Curli_assembly_CsgC/AgfC"/>
</dbReference>
<dbReference type="InterPro" id="IPR047726">
    <property type="entry name" value="CsgH_dom"/>
</dbReference>
<feature type="region of interest" description="Disordered" evidence="1">
    <location>
        <begin position="37"/>
        <end position="72"/>
    </location>
</feature>
<organism evidence="2 3">
    <name type="scientific">Brevundimonas variabilis</name>
    <dbReference type="NCBI Taxonomy" id="74312"/>
    <lineage>
        <taxon>Bacteria</taxon>
        <taxon>Pseudomonadati</taxon>
        <taxon>Pseudomonadota</taxon>
        <taxon>Alphaproteobacteria</taxon>
        <taxon>Caulobacterales</taxon>
        <taxon>Caulobacteraceae</taxon>
        <taxon>Brevundimonas</taxon>
    </lineage>
</organism>
<dbReference type="EMBL" id="JACHOR010000003">
    <property type="protein sequence ID" value="MBB5746293.1"/>
    <property type="molecule type" value="Genomic_DNA"/>
</dbReference>
<reference evidence="2 3" key="1">
    <citation type="submission" date="2020-08" db="EMBL/GenBank/DDBJ databases">
        <title>Genomic Encyclopedia of Type Strains, Phase IV (KMG-IV): sequencing the most valuable type-strain genomes for metagenomic binning, comparative biology and taxonomic classification.</title>
        <authorList>
            <person name="Goeker M."/>
        </authorList>
    </citation>
    <scope>NUCLEOTIDE SEQUENCE [LARGE SCALE GENOMIC DNA]</scope>
    <source>
        <strain evidence="2 3">DSM 4737</strain>
    </source>
</reference>
<evidence type="ECO:0000256" key="1">
    <source>
        <dbReference type="SAM" id="MobiDB-lite"/>
    </source>
</evidence>
<comment type="caution">
    <text evidence="2">The sequence shown here is derived from an EMBL/GenBank/DDBJ whole genome shotgun (WGS) entry which is preliminary data.</text>
</comment>
<evidence type="ECO:0000313" key="3">
    <source>
        <dbReference type="Proteomes" id="UP000545037"/>
    </source>
</evidence>
<dbReference type="Gene3D" id="2.60.40.2420">
    <property type="match status" value="1"/>
</dbReference>
<evidence type="ECO:0008006" key="4">
    <source>
        <dbReference type="Google" id="ProtNLM"/>
    </source>
</evidence>
<evidence type="ECO:0000313" key="2">
    <source>
        <dbReference type="EMBL" id="MBB5746293.1"/>
    </source>
</evidence>
<gene>
    <name evidence="2" type="ORF">GGR13_001897</name>
</gene>
<keyword evidence="3" id="KW-1185">Reference proteome</keyword>
<dbReference type="RefSeq" id="WP_183213277.1">
    <property type="nucleotide sequence ID" value="NZ_JACHOR010000003.1"/>
</dbReference>